<protein>
    <recommendedName>
        <fullName evidence="4 6">dTDP-4-dehydrorhamnose reductase</fullName>
        <ecNumber evidence="3 6">1.1.1.133</ecNumber>
    </recommendedName>
</protein>
<proteinExistence type="inferred from homology"/>
<dbReference type="EC" id="1.1.1.133" evidence="3 6"/>
<comment type="similarity">
    <text evidence="2 6">Belongs to the dTDP-4-dehydrorhamnose reductase family.</text>
</comment>
<dbReference type="InterPro" id="IPR036291">
    <property type="entry name" value="NAD(P)-bd_dom_sf"/>
</dbReference>
<dbReference type="Gene3D" id="3.90.25.10">
    <property type="entry name" value="UDP-galactose 4-epimerase, domain 1"/>
    <property type="match status" value="1"/>
</dbReference>
<reference evidence="9" key="1">
    <citation type="journal article" date="2019" name="Int. J. Syst. Evol. Microbiol.">
        <title>The Global Catalogue of Microorganisms (GCM) 10K type strain sequencing project: providing services to taxonomists for standard genome sequencing and annotation.</title>
        <authorList>
            <consortium name="The Broad Institute Genomics Platform"/>
            <consortium name="The Broad Institute Genome Sequencing Center for Infectious Disease"/>
            <person name="Wu L."/>
            <person name="Ma J."/>
        </authorList>
    </citation>
    <scope>NUCLEOTIDE SEQUENCE [LARGE SCALE GENOMIC DNA]</scope>
    <source>
        <strain evidence="9">KCTC 42585</strain>
    </source>
</reference>
<dbReference type="CDD" id="cd05254">
    <property type="entry name" value="dTDP_HR_like_SDR_e"/>
    <property type="match status" value="1"/>
</dbReference>
<comment type="function">
    <text evidence="6">Catalyzes the reduction of dTDP-6-deoxy-L-lyxo-4-hexulose to yield dTDP-L-rhamnose.</text>
</comment>
<gene>
    <name evidence="8" type="primary">rfbD</name>
    <name evidence="8" type="ORF">ACFSTG_05715</name>
</gene>
<dbReference type="Gene3D" id="3.40.50.720">
    <property type="entry name" value="NAD(P)-binding Rossmann-like Domain"/>
    <property type="match status" value="1"/>
</dbReference>
<comment type="catalytic activity">
    <reaction evidence="5">
        <text>dTDP-beta-L-rhamnose + NADP(+) = dTDP-4-dehydro-beta-L-rhamnose + NADPH + H(+)</text>
        <dbReference type="Rhea" id="RHEA:21796"/>
        <dbReference type="ChEBI" id="CHEBI:15378"/>
        <dbReference type="ChEBI" id="CHEBI:57510"/>
        <dbReference type="ChEBI" id="CHEBI:57783"/>
        <dbReference type="ChEBI" id="CHEBI:58349"/>
        <dbReference type="ChEBI" id="CHEBI:62830"/>
        <dbReference type="EC" id="1.1.1.133"/>
    </reaction>
</comment>
<dbReference type="PANTHER" id="PTHR10491">
    <property type="entry name" value="DTDP-4-DEHYDRORHAMNOSE REDUCTASE"/>
    <property type="match status" value="1"/>
</dbReference>
<dbReference type="InterPro" id="IPR005913">
    <property type="entry name" value="dTDP_dehydrorham_reduct"/>
</dbReference>
<name>A0ABW5IWR0_9FLAO</name>
<evidence type="ECO:0000256" key="3">
    <source>
        <dbReference type="ARBA" id="ARBA00012929"/>
    </source>
</evidence>
<dbReference type="InterPro" id="IPR029903">
    <property type="entry name" value="RmlD-like-bd"/>
</dbReference>
<comment type="pathway">
    <text evidence="1 6">Carbohydrate biosynthesis; dTDP-L-rhamnose biosynthesis.</text>
</comment>
<dbReference type="PANTHER" id="PTHR10491:SF4">
    <property type="entry name" value="METHIONINE ADENOSYLTRANSFERASE 2 SUBUNIT BETA"/>
    <property type="match status" value="1"/>
</dbReference>
<keyword evidence="9" id="KW-1185">Reference proteome</keyword>
<dbReference type="Pfam" id="PF04321">
    <property type="entry name" value="RmlD_sub_bind"/>
    <property type="match status" value="1"/>
</dbReference>
<sequence>MKKVLVTGASGQLGQCIKRISSRYQEFVFTYATSDDLDLSLFAVVNAYLRKHDFDYCVNCAAYTKVEQAEKEQEMAYLINAESVRNLAVACKDNNITLIHFSTDYVFDGKKDTPYTEEDETSPLNVYGASKCLGEEYIRQHMDKYFIFRTSWLYSDIGHNFFNTIRDKAAKGEELNITTNQKGSPTNAYDLAEFILELLASKSDSYGTYHYSNLGEATWYDFAEEILRLSKEKTILNESNDFQTLAIRPANSVMSKERTLSTFNIPIPDWKVSLEKLMQDLK</sequence>
<evidence type="ECO:0000256" key="6">
    <source>
        <dbReference type="RuleBase" id="RU364082"/>
    </source>
</evidence>
<accession>A0ABW5IWR0</accession>
<dbReference type="GO" id="GO:0008831">
    <property type="term" value="F:dTDP-4-dehydrorhamnose reductase activity"/>
    <property type="evidence" value="ECO:0007669"/>
    <property type="project" value="UniProtKB-EC"/>
</dbReference>
<feature type="domain" description="RmlD-like substrate binding" evidence="7">
    <location>
        <begin position="3"/>
        <end position="281"/>
    </location>
</feature>
<dbReference type="SUPFAM" id="SSF51735">
    <property type="entry name" value="NAD(P)-binding Rossmann-fold domains"/>
    <property type="match status" value="1"/>
</dbReference>
<evidence type="ECO:0000256" key="5">
    <source>
        <dbReference type="ARBA" id="ARBA00048200"/>
    </source>
</evidence>
<evidence type="ECO:0000259" key="7">
    <source>
        <dbReference type="Pfam" id="PF04321"/>
    </source>
</evidence>
<keyword evidence="6" id="KW-0521">NADP</keyword>
<evidence type="ECO:0000256" key="2">
    <source>
        <dbReference type="ARBA" id="ARBA00010944"/>
    </source>
</evidence>
<keyword evidence="6 8" id="KW-0560">Oxidoreductase</keyword>
<dbReference type="EMBL" id="JBHULT010000006">
    <property type="protein sequence ID" value="MFD2517383.1"/>
    <property type="molecule type" value="Genomic_DNA"/>
</dbReference>
<dbReference type="NCBIfam" id="TIGR01214">
    <property type="entry name" value="rmlD"/>
    <property type="match status" value="1"/>
</dbReference>
<evidence type="ECO:0000313" key="8">
    <source>
        <dbReference type="EMBL" id="MFD2517383.1"/>
    </source>
</evidence>
<organism evidence="8 9">
    <name type="scientific">Salinimicrobium flavum</name>
    <dbReference type="NCBI Taxonomy" id="1737065"/>
    <lineage>
        <taxon>Bacteria</taxon>
        <taxon>Pseudomonadati</taxon>
        <taxon>Bacteroidota</taxon>
        <taxon>Flavobacteriia</taxon>
        <taxon>Flavobacteriales</taxon>
        <taxon>Flavobacteriaceae</taxon>
        <taxon>Salinimicrobium</taxon>
    </lineage>
</organism>
<evidence type="ECO:0000256" key="4">
    <source>
        <dbReference type="ARBA" id="ARBA00017099"/>
    </source>
</evidence>
<dbReference type="Proteomes" id="UP001597468">
    <property type="component" value="Unassembled WGS sequence"/>
</dbReference>
<evidence type="ECO:0000313" key="9">
    <source>
        <dbReference type="Proteomes" id="UP001597468"/>
    </source>
</evidence>
<dbReference type="RefSeq" id="WP_380749463.1">
    <property type="nucleotide sequence ID" value="NZ_JBHULT010000006.1"/>
</dbReference>
<comment type="caution">
    <text evidence="8">The sequence shown here is derived from an EMBL/GenBank/DDBJ whole genome shotgun (WGS) entry which is preliminary data.</text>
</comment>
<evidence type="ECO:0000256" key="1">
    <source>
        <dbReference type="ARBA" id="ARBA00004781"/>
    </source>
</evidence>